<keyword evidence="4" id="KW-0934">Plastid</keyword>
<comment type="subcellular location">
    <subcellularLocation>
        <location evidence="1">Plastid</location>
        <location evidence="1">Chloroplast</location>
    </subcellularLocation>
</comment>
<reference evidence="8 10" key="1">
    <citation type="journal article" date="2008" name="Science">
        <title>The Physcomitrella genome reveals evolutionary insights into the conquest of land by plants.</title>
        <authorList>
            <person name="Rensing S."/>
            <person name="Lang D."/>
            <person name="Zimmer A."/>
            <person name="Terry A."/>
            <person name="Salamov A."/>
            <person name="Shapiro H."/>
            <person name="Nishiyama T."/>
            <person name="Perroud P.-F."/>
            <person name="Lindquist E."/>
            <person name="Kamisugi Y."/>
            <person name="Tanahashi T."/>
            <person name="Sakakibara K."/>
            <person name="Fujita T."/>
            <person name="Oishi K."/>
            <person name="Shin-I T."/>
            <person name="Kuroki Y."/>
            <person name="Toyoda A."/>
            <person name="Suzuki Y."/>
            <person name="Hashimoto A."/>
            <person name="Yamaguchi K."/>
            <person name="Sugano A."/>
            <person name="Kohara Y."/>
            <person name="Fujiyama A."/>
            <person name="Anterola A."/>
            <person name="Aoki S."/>
            <person name="Ashton N."/>
            <person name="Barbazuk W.B."/>
            <person name="Barker E."/>
            <person name="Bennetzen J."/>
            <person name="Bezanilla M."/>
            <person name="Blankenship R."/>
            <person name="Cho S.H."/>
            <person name="Dutcher S."/>
            <person name="Estelle M."/>
            <person name="Fawcett J.A."/>
            <person name="Gundlach H."/>
            <person name="Hanada K."/>
            <person name="Heyl A."/>
            <person name="Hicks K.A."/>
            <person name="Hugh J."/>
            <person name="Lohr M."/>
            <person name="Mayer K."/>
            <person name="Melkozernov A."/>
            <person name="Murata T."/>
            <person name="Nelson D."/>
            <person name="Pils B."/>
            <person name="Prigge M."/>
            <person name="Reiss B."/>
            <person name="Renner T."/>
            <person name="Rombauts S."/>
            <person name="Rushton P."/>
            <person name="Sanderfoot A."/>
            <person name="Schween G."/>
            <person name="Shiu S.-H."/>
            <person name="Stueber K."/>
            <person name="Theodoulou F.L."/>
            <person name="Tu H."/>
            <person name="Van de Peer Y."/>
            <person name="Verrier P.J."/>
            <person name="Waters E."/>
            <person name="Wood A."/>
            <person name="Yang L."/>
            <person name="Cove D."/>
            <person name="Cuming A."/>
            <person name="Hasebe M."/>
            <person name="Lucas S."/>
            <person name="Mishler D.B."/>
            <person name="Reski R."/>
            <person name="Grigoriev I."/>
            <person name="Quatrano R.S."/>
            <person name="Boore J.L."/>
        </authorList>
    </citation>
    <scope>NUCLEOTIDE SEQUENCE [LARGE SCALE GENOMIC DNA]</scope>
    <source>
        <strain evidence="9 10">cv. Gransden 2004</strain>
    </source>
</reference>
<keyword evidence="3" id="KW-0150">Chloroplast</keyword>
<keyword evidence="10" id="KW-1185">Reference proteome</keyword>
<dbReference type="GeneID" id="112286631"/>
<comment type="similarity">
    <text evidence="2">Belongs to the Iojap/RsfS family.</text>
</comment>
<evidence type="ECO:0000313" key="8">
    <source>
        <dbReference type="EMBL" id="PNR47713.1"/>
    </source>
</evidence>
<evidence type="ECO:0000256" key="3">
    <source>
        <dbReference type="ARBA" id="ARBA00022528"/>
    </source>
</evidence>
<proteinExistence type="inferred from homology"/>
<dbReference type="Gramene" id="Pp3c9_2790V3.1">
    <property type="protein sequence ID" value="Pp3c9_2790V3.1"/>
    <property type="gene ID" value="Pp3c9_2790"/>
</dbReference>
<evidence type="ECO:0000313" key="9">
    <source>
        <dbReference type="EnsemblPlants" id="Pp3c9_2790V3.1"/>
    </source>
</evidence>
<dbReference type="Pfam" id="PF02410">
    <property type="entry name" value="RsfS"/>
    <property type="match status" value="1"/>
</dbReference>
<dbReference type="GO" id="GO:0090071">
    <property type="term" value="P:negative regulation of ribosome biogenesis"/>
    <property type="evidence" value="ECO:0000318"/>
    <property type="project" value="GO_Central"/>
</dbReference>
<dbReference type="EnsemblPlants" id="Pp3c9_2790V3.2">
    <property type="protein sequence ID" value="Pp3c9_2790V3.2"/>
    <property type="gene ID" value="Pp3c9_2790"/>
</dbReference>
<evidence type="ECO:0000256" key="4">
    <source>
        <dbReference type="ARBA" id="ARBA00022640"/>
    </source>
</evidence>
<evidence type="ECO:0000256" key="1">
    <source>
        <dbReference type="ARBA" id="ARBA00004229"/>
    </source>
</evidence>
<dbReference type="NCBIfam" id="TIGR00090">
    <property type="entry name" value="rsfS_iojap_ybeB"/>
    <property type="match status" value="1"/>
</dbReference>
<reference evidence="8 10" key="2">
    <citation type="journal article" date="2018" name="Plant J.">
        <title>The Physcomitrella patens chromosome-scale assembly reveals moss genome structure and evolution.</title>
        <authorList>
            <person name="Lang D."/>
            <person name="Ullrich K.K."/>
            <person name="Murat F."/>
            <person name="Fuchs J."/>
            <person name="Jenkins J."/>
            <person name="Haas F.B."/>
            <person name="Piednoel M."/>
            <person name="Gundlach H."/>
            <person name="Van Bel M."/>
            <person name="Meyberg R."/>
            <person name="Vives C."/>
            <person name="Morata J."/>
            <person name="Symeonidi A."/>
            <person name="Hiss M."/>
            <person name="Muchero W."/>
            <person name="Kamisugi Y."/>
            <person name="Saleh O."/>
            <person name="Blanc G."/>
            <person name="Decker E.L."/>
            <person name="van Gessel N."/>
            <person name="Grimwood J."/>
            <person name="Hayes R.D."/>
            <person name="Graham S.W."/>
            <person name="Gunter L.E."/>
            <person name="McDaniel S.F."/>
            <person name="Hoernstein S.N.W."/>
            <person name="Larsson A."/>
            <person name="Li F.W."/>
            <person name="Perroud P.F."/>
            <person name="Phillips J."/>
            <person name="Ranjan P."/>
            <person name="Rokshar D.S."/>
            <person name="Rothfels C.J."/>
            <person name="Schneider L."/>
            <person name="Shu S."/>
            <person name="Stevenson D.W."/>
            <person name="Thummler F."/>
            <person name="Tillich M."/>
            <person name="Villarreal Aguilar J.C."/>
            <person name="Widiez T."/>
            <person name="Wong G.K."/>
            <person name="Wymore A."/>
            <person name="Zhang Y."/>
            <person name="Zimmer A.D."/>
            <person name="Quatrano R.S."/>
            <person name="Mayer K.F.X."/>
            <person name="Goodstein D."/>
            <person name="Casacuberta J.M."/>
            <person name="Vandepoele K."/>
            <person name="Reski R."/>
            <person name="Cuming A.C."/>
            <person name="Tuskan G.A."/>
            <person name="Maumus F."/>
            <person name="Salse J."/>
            <person name="Schmutz J."/>
            <person name="Rensing S.A."/>
        </authorList>
    </citation>
    <scope>NUCLEOTIDE SEQUENCE [LARGE SCALE GENOMIC DNA]</scope>
    <source>
        <strain evidence="9 10">cv. Gransden 2004</strain>
    </source>
</reference>
<dbReference type="EMBL" id="ABEU02000009">
    <property type="protein sequence ID" value="PNR47713.1"/>
    <property type="molecule type" value="Genomic_DNA"/>
</dbReference>
<name>A0A2K1K1Q8_PHYPA</name>
<dbReference type="FunFam" id="3.30.460.10:FF:000026">
    <property type="entry name" value="Protein Iojap, chloroplastic"/>
    <property type="match status" value="1"/>
</dbReference>
<dbReference type="PANTHER" id="PTHR21043:SF2">
    <property type="entry name" value="PROTEIN IOJAP, CHLOROPLASTIC"/>
    <property type="match status" value="1"/>
</dbReference>
<dbReference type="GO" id="GO:0009507">
    <property type="term" value="C:chloroplast"/>
    <property type="evidence" value="ECO:0007669"/>
    <property type="project" value="UniProtKB-SubCell"/>
</dbReference>
<dbReference type="PANTHER" id="PTHR21043">
    <property type="entry name" value="IOJAP SUPERFAMILY ORTHOLOG"/>
    <property type="match status" value="1"/>
</dbReference>
<dbReference type="InterPro" id="IPR004394">
    <property type="entry name" value="Iojap/RsfS/C7orf30"/>
</dbReference>
<dbReference type="GO" id="GO:0017148">
    <property type="term" value="P:negative regulation of translation"/>
    <property type="evidence" value="ECO:0000318"/>
    <property type="project" value="GO_Central"/>
</dbReference>
<accession>A0A2K1K1Q8</accession>
<comment type="subunit">
    <text evidence="6">Interacts with chloroplast ribosomal protein uL14c (rpl14).</text>
</comment>
<dbReference type="GO" id="GO:0043023">
    <property type="term" value="F:ribosomal large subunit binding"/>
    <property type="evidence" value="ECO:0000318"/>
    <property type="project" value="GO_Central"/>
</dbReference>
<dbReference type="Proteomes" id="UP000006727">
    <property type="component" value="Chromosome 9"/>
</dbReference>
<dbReference type="EnsemblPlants" id="Pp3c9_2790V3.1">
    <property type="protein sequence ID" value="Pp3c9_2790V3.1"/>
    <property type="gene ID" value="Pp3c9_2790"/>
</dbReference>
<sequence>MPHPHQVLALQQCSPTSLWQAASTSCGHSVSARAQASPCTSMPALQLASSSTFRTRGFNPLLGGFRVSLRNADQPCRSISNSQTGRNMEELDDSEIDQLGDVDLDALFEEYGETVRDNEESNSITSEVDEDSDSLAFAVALAEAANDVKGSEIQVLCVKPLIYWARFFVVVTAFSKPQIDAVGKRMRDIAEAKFNRFPKGDSKPNSWTLLDFGDVVVHIFLPKEREYYNLEEFYGNATLVKLPFENRSVQ</sequence>
<evidence type="ECO:0000256" key="2">
    <source>
        <dbReference type="ARBA" id="ARBA00010574"/>
    </source>
</evidence>
<dbReference type="HAMAP" id="MF_01477">
    <property type="entry name" value="Iojap_RsfS"/>
    <property type="match status" value="1"/>
</dbReference>
<evidence type="ECO:0000313" key="10">
    <source>
        <dbReference type="Proteomes" id="UP000006727"/>
    </source>
</evidence>
<organism evidence="8">
    <name type="scientific">Physcomitrium patens</name>
    <name type="common">Spreading-leaved earth moss</name>
    <name type="synonym">Physcomitrella patens</name>
    <dbReference type="NCBI Taxonomy" id="3218"/>
    <lineage>
        <taxon>Eukaryota</taxon>
        <taxon>Viridiplantae</taxon>
        <taxon>Streptophyta</taxon>
        <taxon>Embryophyta</taxon>
        <taxon>Bryophyta</taxon>
        <taxon>Bryophytina</taxon>
        <taxon>Bryopsida</taxon>
        <taxon>Funariidae</taxon>
        <taxon>Funariales</taxon>
        <taxon>Funariaceae</taxon>
        <taxon>Physcomitrium</taxon>
    </lineage>
</organism>
<protein>
    <recommendedName>
        <fullName evidence="7">Protein Iojap, chloroplastic</fullName>
    </recommendedName>
</protein>
<dbReference type="PaxDb" id="3218-PP1S213_14V6.1"/>
<dbReference type="AlphaFoldDB" id="A0A2K1K1Q8"/>
<dbReference type="Gene3D" id="3.30.460.10">
    <property type="entry name" value="Beta Polymerase, domain 2"/>
    <property type="match status" value="1"/>
</dbReference>
<dbReference type="OrthoDB" id="21330at2759"/>
<dbReference type="STRING" id="3218.A0A2K1K1Q8"/>
<dbReference type="InterPro" id="IPR043519">
    <property type="entry name" value="NT_sf"/>
</dbReference>
<gene>
    <name evidence="9" type="primary">LOC112286631</name>
    <name evidence="8" type="ORF">PHYPA_012186</name>
</gene>
<evidence type="ECO:0000256" key="5">
    <source>
        <dbReference type="ARBA" id="ARBA00022946"/>
    </source>
</evidence>
<keyword evidence="5" id="KW-0809">Transit peptide</keyword>
<dbReference type="SUPFAM" id="SSF81301">
    <property type="entry name" value="Nucleotidyltransferase"/>
    <property type="match status" value="1"/>
</dbReference>
<evidence type="ECO:0000256" key="6">
    <source>
        <dbReference type="ARBA" id="ARBA00061915"/>
    </source>
</evidence>
<dbReference type="Gramene" id="Pp3c9_2790V3.2">
    <property type="protein sequence ID" value="Pp3c9_2790V3.2"/>
    <property type="gene ID" value="Pp3c9_2790"/>
</dbReference>
<dbReference type="RefSeq" id="XP_024384466.1">
    <property type="nucleotide sequence ID" value="XM_024528698.2"/>
</dbReference>
<reference evidence="9" key="3">
    <citation type="submission" date="2020-12" db="UniProtKB">
        <authorList>
            <consortium name="EnsemblPlants"/>
        </authorList>
    </citation>
    <scope>IDENTIFICATION</scope>
</reference>
<evidence type="ECO:0000256" key="7">
    <source>
        <dbReference type="ARBA" id="ARBA00069129"/>
    </source>
</evidence>